<name>U5D8H6_AMBTC</name>
<organism evidence="1 2">
    <name type="scientific">Amborella trichopoda</name>
    <dbReference type="NCBI Taxonomy" id="13333"/>
    <lineage>
        <taxon>Eukaryota</taxon>
        <taxon>Viridiplantae</taxon>
        <taxon>Streptophyta</taxon>
        <taxon>Embryophyta</taxon>
        <taxon>Tracheophyta</taxon>
        <taxon>Spermatophyta</taxon>
        <taxon>Magnoliopsida</taxon>
        <taxon>Amborellales</taxon>
        <taxon>Amborellaceae</taxon>
        <taxon>Amborella</taxon>
    </lineage>
</organism>
<dbReference type="EMBL" id="KI392311">
    <property type="protein sequence ID" value="ERN17727.1"/>
    <property type="molecule type" value="Genomic_DNA"/>
</dbReference>
<proteinExistence type="predicted"/>
<evidence type="ECO:0000313" key="2">
    <source>
        <dbReference type="Proteomes" id="UP000017836"/>
    </source>
</evidence>
<keyword evidence="2" id="KW-1185">Reference proteome</keyword>
<reference evidence="2" key="1">
    <citation type="journal article" date="2013" name="Science">
        <title>The Amborella genome and the evolution of flowering plants.</title>
        <authorList>
            <consortium name="Amborella Genome Project"/>
        </authorList>
    </citation>
    <scope>NUCLEOTIDE SEQUENCE [LARGE SCALE GENOMIC DNA]</scope>
</reference>
<evidence type="ECO:0000313" key="1">
    <source>
        <dbReference type="EMBL" id="ERN17727.1"/>
    </source>
</evidence>
<gene>
    <name evidence="1" type="ORF">AMTR_s00047p00054720</name>
</gene>
<protein>
    <submittedName>
        <fullName evidence="1">Uncharacterized protein</fullName>
    </submittedName>
</protein>
<sequence length="125" mass="13470">MHIVNGEFLDLNFSLKEATGPVQQLQKYRLSPGDHDSARCPGHSGAIEDVTVNMKDWLLWACKSLGTPTEVGGIGISMLSDGNKGRAIITHASKLPHVNRWALLPNSKLVLGTMRGVVTSQPVAL</sequence>
<dbReference type="Proteomes" id="UP000017836">
    <property type="component" value="Unassembled WGS sequence"/>
</dbReference>
<accession>U5D8H6</accession>
<dbReference type="Gramene" id="ERN17727">
    <property type="protein sequence ID" value="ERN17727"/>
    <property type="gene ID" value="AMTR_s00047p00054720"/>
</dbReference>
<dbReference type="HOGENOM" id="CLU_1995699_0_0_1"/>
<dbReference type="AlphaFoldDB" id="U5D8H6"/>